<name>A0ACB5RR87_9PEZI</name>
<protein>
    <submittedName>
        <fullName evidence="1">Nitrogen permease regulator 3</fullName>
    </submittedName>
</protein>
<accession>A0ACB5RR87</accession>
<sequence length="417" mass="46086">MLSLLSNQSPRTYGTIIPSKDHRTAYMDILAWLMRGGWVTQLRTFAWIRVSPEVQAEVAAIMEHEAKDAARAAMQAARERHAALEVHSDDASDRATIASDDIPMTPSHHQRREERSPRTSETASDGGGSSSNRSSRTIFNTSATSNPASIVSTTSPSAHRNSPLHASHSATSLTGLSTSTNSSMPHGTPNTPQRTANSLRHHLHHPPLHPANNNGASNPPTNYHGHPTHAPHNGHASFPAAQAASKDPSDYTPRMIYSPQRANALEARWIEHIRSSFGDEGVEKDVRDLWPALLKYFDGRHALDDIAGREGVKRKRVWSVLGVLRERNVLYFLVDGVAASSRVISKVTEKEAMIILLEKFEDTEMSDWGSLPHCNLIELHVGRIGNGKSDMKTVLEVVGWLVCCFRTVLSEFFDWKK</sequence>
<evidence type="ECO:0000313" key="1">
    <source>
        <dbReference type="EMBL" id="GME23038.1"/>
    </source>
</evidence>
<organism evidence="1 2">
    <name type="scientific">Neofusicoccum parvum</name>
    <dbReference type="NCBI Taxonomy" id="310453"/>
    <lineage>
        <taxon>Eukaryota</taxon>
        <taxon>Fungi</taxon>
        <taxon>Dikarya</taxon>
        <taxon>Ascomycota</taxon>
        <taxon>Pezizomycotina</taxon>
        <taxon>Dothideomycetes</taxon>
        <taxon>Dothideomycetes incertae sedis</taxon>
        <taxon>Botryosphaeriales</taxon>
        <taxon>Botryosphaeriaceae</taxon>
        <taxon>Neofusicoccum</taxon>
    </lineage>
</organism>
<gene>
    <name evidence="1" type="primary">g9290</name>
    <name evidence="1" type="ORF">NpPPO83_00009290</name>
</gene>
<reference evidence="1" key="1">
    <citation type="submission" date="2024-09" db="EMBL/GenBank/DDBJ databases">
        <title>Draft Genome Sequences of Neofusicoccum parvum.</title>
        <authorList>
            <person name="Ashida A."/>
            <person name="Camagna M."/>
            <person name="Tanaka A."/>
            <person name="Takemoto D."/>
        </authorList>
    </citation>
    <scope>NUCLEOTIDE SEQUENCE</scope>
    <source>
        <strain evidence="1">PPO83</strain>
    </source>
</reference>
<dbReference type="EMBL" id="BSXG01000005">
    <property type="protein sequence ID" value="GME23038.1"/>
    <property type="molecule type" value="Genomic_DNA"/>
</dbReference>
<evidence type="ECO:0000313" key="2">
    <source>
        <dbReference type="Proteomes" id="UP001165186"/>
    </source>
</evidence>
<keyword evidence="2" id="KW-1185">Reference proteome</keyword>
<dbReference type="Proteomes" id="UP001165186">
    <property type="component" value="Unassembled WGS sequence"/>
</dbReference>
<comment type="caution">
    <text evidence="1">The sequence shown here is derived from an EMBL/GenBank/DDBJ whole genome shotgun (WGS) entry which is preliminary data.</text>
</comment>
<proteinExistence type="predicted"/>